<protein>
    <submittedName>
        <fullName evidence="1">Uncharacterized protein</fullName>
    </submittedName>
</protein>
<dbReference type="EMBL" id="GBRH01222140">
    <property type="protein sequence ID" value="JAD75755.1"/>
    <property type="molecule type" value="Transcribed_RNA"/>
</dbReference>
<proteinExistence type="predicted"/>
<sequence>MTRTSALPELSSYMCRIVSRDAWKKILILCSDLEMI</sequence>
<reference evidence="1" key="1">
    <citation type="submission" date="2014-09" db="EMBL/GenBank/DDBJ databases">
        <authorList>
            <person name="Magalhaes I.L.F."/>
            <person name="Oliveira U."/>
            <person name="Santos F.R."/>
            <person name="Vidigal T.H.D.A."/>
            <person name="Brescovit A.D."/>
            <person name="Santos A.J."/>
        </authorList>
    </citation>
    <scope>NUCLEOTIDE SEQUENCE</scope>
    <source>
        <tissue evidence="1">Shoot tissue taken approximately 20 cm above the soil surface</tissue>
    </source>
</reference>
<evidence type="ECO:0000313" key="1">
    <source>
        <dbReference type="EMBL" id="JAD75755.1"/>
    </source>
</evidence>
<dbReference type="AlphaFoldDB" id="A0A0A9CQU0"/>
<reference evidence="1" key="2">
    <citation type="journal article" date="2015" name="Data Brief">
        <title>Shoot transcriptome of the giant reed, Arundo donax.</title>
        <authorList>
            <person name="Barrero R.A."/>
            <person name="Guerrero F.D."/>
            <person name="Moolhuijzen P."/>
            <person name="Goolsby J.A."/>
            <person name="Tidwell J."/>
            <person name="Bellgard S.E."/>
            <person name="Bellgard M.I."/>
        </authorList>
    </citation>
    <scope>NUCLEOTIDE SEQUENCE</scope>
    <source>
        <tissue evidence="1">Shoot tissue taken approximately 20 cm above the soil surface</tissue>
    </source>
</reference>
<name>A0A0A9CQU0_ARUDO</name>
<accession>A0A0A9CQU0</accession>
<organism evidence="1">
    <name type="scientific">Arundo donax</name>
    <name type="common">Giant reed</name>
    <name type="synonym">Donax arundinaceus</name>
    <dbReference type="NCBI Taxonomy" id="35708"/>
    <lineage>
        <taxon>Eukaryota</taxon>
        <taxon>Viridiplantae</taxon>
        <taxon>Streptophyta</taxon>
        <taxon>Embryophyta</taxon>
        <taxon>Tracheophyta</taxon>
        <taxon>Spermatophyta</taxon>
        <taxon>Magnoliopsida</taxon>
        <taxon>Liliopsida</taxon>
        <taxon>Poales</taxon>
        <taxon>Poaceae</taxon>
        <taxon>PACMAD clade</taxon>
        <taxon>Arundinoideae</taxon>
        <taxon>Arundineae</taxon>
        <taxon>Arundo</taxon>
    </lineage>
</organism>